<keyword evidence="4" id="KW-0121">Carboxypeptidase</keyword>
<dbReference type="PANTHER" id="PTHR30023">
    <property type="entry name" value="D-ALANYL-D-ALANINE CARBOXYPEPTIDASE"/>
    <property type="match status" value="1"/>
</dbReference>
<dbReference type="EMBL" id="AP018786">
    <property type="protein sequence ID" value="BBF22492.1"/>
    <property type="molecule type" value="Genomic_DNA"/>
</dbReference>
<dbReference type="Gene3D" id="3.50.80.20">
    <property type="entry name" value="D-Ala-D-Ala carboxypeptidase C, peptidase S13"/>
    <property type="match status" value="1"/>
</dbReference>
<evidence type="ECO:0000256" key="1">
    <source>
        <dbReference type="ARBA" id="ARBA00006096"/>
    </source>
</evidence>
<keyword evidence="4" id="KW-0645">Protease</keyword>
<protein>
    <submittedName>
        <fullName evidence="4">D-alanyl-D-alanine carboxypeptidase</fullName>
    </submittedName>
</protein>
<evidence type="ECO:0000256" key="2">
    <source>
        <dbReference type="ARBA" id="ARBA00022801"/>
    </source>
</evidence>
<dbReference type="SUPFAM" id="SSF56601">
    <property type="entry name" value="beta-lactamase/transpeptidase-like"/>
    <property type="match status" value="1"/>
</dbReference>
<dbReference type="InterPro" id="IPR000667">
    <property type="entry name" value="Peptidase_S13"/>
</dbReference>
<dbReference type="Pfam" id="PF02113">
    <property type="entry name" value="Peptidase_S13"/>
    <property type="match status" value="2"/>
</dbReference>
<evidence type="ECO:0000256" key="3">
    <source>
        <dbReference type="SAM" id="MobiDB-lite"/>
    </source>
</evidence>
<evidence type="ECO:0000313" key="4">
    <source>
        <dbReference type="EMBL" id="BBF22492.1"/>
    </source>
</evidence>
<sequence length="567" mass="61228">MNGVIDRFRDCATSPRRVTSGIVKGLCVGVCAAVLGFSGAVRADAAKAQPSEARSAARSALPEQLAKAARRWKVNPDDVVVALVKLDDTGLDAKGRLKKTPLAFAHNADRSVAPASTAKLVTTLAGFEVLGATHHWYTGFYTDARPDASGVLNGNLYVRGGGDPTLVIEDFMLQVDRLAQMGVKHFKGDIVVDRSYFNIPRLDPGAFDGRRSRPYNLPPDAALLNYRNLSLDLVPDREKGVARVVVMPPLAGVTIPSTVKLTSGACGDWKTKLGFRVRKNADGTKRVFLDGGLARSCGAKTFNVIAFEADEYFERVFCALWVKDGRTWTGHVKAGRIPEKADRSFVRMSPSLAEVAVLTNKWSNNVMARHIFLSLGEKRVKDEATARAKKAAASGAKVEKPRFERGITYEDARGALADWLASRGIDPKTIHIDNGSGLSRETRVTGRAMAELLAVGWHGPYMPEYAASMPVTGKDGTMRKRNVAVAEGRIKTGFLADVRSIGGYIHAKDGTRYALYASVHGKANMPGGIAFLDNVIDWAYKRPGDAPEARSSSKSNAKSSDKAVAKP</sequence>
<dbReference type="InterPro" id="IPR012338">
    <property type="entry name" value="Beta-lactam/transpept-like"/>
</dbReference>
<dbReference type="NCBIfam" id="TIGR00666">
    <property type="entry name" value="PBP4"/>
    <property type="match status" value="1"/>
</dbReference>
<reference evidence="4 5" key="1">
    <citation type="journal article" date="2018" name="Int. J. Syst. Evol. Microbiol.">
        <title>Mesosutterella multiformis gen. nov., sp. nov., a member of the family Sutterellaceae and Sutterella megalosphaeroides sp. nov., isolated from human faeces.</title>
        <authorList>
            <person name="Sakamoto M."/>
            <person name="Ikeyama N."/>
            <person name="Kunihiro T."/>
            <person name="Iino T."/>
            <person name="Yuki M."/>
            <person name="Ohkuma M."/>
        </authorList>
    </citation>
    <scope>NUCLEOTIDE SEQUENCE [LARGE SCALE GENOMIC DNA]</scope>
    <source>
        <strain evidence="4 5">6FBBBH3</strain>
    </source>
</reference>
<dbReference type="KEGG" id="sutt:SUTMEG_03830"/>
<keyword evidence="2" id="KW-0378">Hydrolase</keyword>
<comment type="similarity">
    <text evidence="1">Belongs to the peptidase S13 family.</text>
</comment>
<dbReference type="PANTHER" id="PTHR30023:SF0">
    <property type="entry name" value="PENICILLIN-SENSITIVE CARBOXYPEPTIDASE A"/>
    <property type="match status" value="1"/>
</dbReference>
<evidence type="ECO:0000313" key="5">
    <source>
        <dbReference type="Proteomes" id="UP000271003"/>
    </source>
</evidence>
<dbReference type="GO" id="GO:0000270">
    <property type="term" value="P:peptidoglycan metabolic process"/>
    <property type="evidence" value="ECO:0007669"/>
    <property type="project" value="TreeGrafter"/>
</dbReference>
<dbReference type="GO" id="GO:0006508">
    <property type="term" value="P:proteolysis"/>
    <property type="evidence" value="ECO:0007669"/>
    <property type="project" value="InterPro"/>
</dbReference>
<dbReference type="AlphaFoldDB" id="A0A2Z6I851"/>
<keyword evidence="5" id="KW-1185">Reference proteome</keyword>
<accession>A0A2Z6I851</accession>
<gene>
    <name evidence="4" type="ORF">SUTMEG_03830</name>
</gene>
<feature type="region of interest" description="Disordered" evidence="3">
    <location>
        <begin position="543"/>
        <end position="567"/>
    </location>
</feature>
<name>A0A2Z6I851_9BURK</name>
<feature type="compositionally biased region" description="Low complexity" evidence="3">
    <location>
        <begin position="549"/>
        <end position="558"/>
    </location>
</feature>
<organism evidence="4 5">
    <name type="scientific">Sutterella megalosphaeroides</name>
    <dbReference type="NCBI Taxonomy" id="2494234"/>
    <lineage>
        <taxon>Bacteria</taxon>
        <taxon>Pseudomonadati</taxon>
        <taxon>Pseudomonadota</taxon>
        <taxon>Betaproteobacteria</taxon>
        <taxon>Burkholderiales</taxon>
        <taxon>Sutterellaceae</taxon>
        <taxon>Sutterella</taxon>
    </lineage>
</organism>
<dbReference type="GO" id="GO:0004185">
    <property type="term" value="F:serine-type carboxypeptidase activity"/>
    <property type="evidence" value="ECO:0007669"/>
    <property type="project" value="InterPro"/>
</dbReference>
<dbReference type="PRINTS" id="PR00922">
    <property type="entry name" value="DADACBPTASE3"/>
</dbReference>
<proteinExistence type="inferred from homology"/>
<dbReference type="Gene3D" id="3.40.710.10">
    <property type="entry name" value="DD-peptidase/beta-lactamase superfamily"/>
    <property type="match status" value="1"/>
</dbReference>
<dbReference type="Proteomes" id="UP000271003">
    <property type="component" value="Chromosome"/>
</dbReference>